<organism evidence="4 5">
    <name type="scientific">Marinactinospora thermotolerans DSM 45154</name>
    <dbReference type="NCBI Taxonomy" id="1122192"/>
    <lineage>
        <taxon>Bacteria</taxon>
        <taxon>Bacillati</taxon>
        <taxon>Actinomycetota</taxon>
        <taxon>Actinomycetes</taxon>
        <taxon>Streptosporangiales</taxon>
        <taxon>Nocardiopsidaceae</taxon>
        <taxon>Marinactinospora</taxon>
    </lineage>
</organism>
<dbReference type="GO" id="GO:0008233">
    <property type="term" value="F:peptidase activity"/>
    <property type="evidence" value="ECO:0007669"/>
    <property type="project" value="UniProtKB-KW"/>
</dbReference>
<protein>
    <submittedName>
        <fullName evidence="4">Transglutaminase-like enzymes, putative cysteine proteases</fullName>
    </submittedName>
</protein>
<dbReference type="SMART" id="SM00460">
    <property type="entry name" value="TGc"/>
    <property type="match status" value="1"/>
</dbReference>
<sequence length="761" mass="80427">MKGRVTVAATLATLGALPLLHPLFLDRDWWPVPAVAVLAVGLTSLAARALRSPALLLPLFQAVVLLALLTGCHASGEALLGVVPTGGSMAVLRGLAEAGMAEIDANPSPIEATSSLVFVVTLSLGLFAMLVDLVVVTLRLAALSGLALLALLFVPLSVHEEGIGGPAFVVAAAGFLILLVVDGWERARERGALPGRAGGAGRHAVDGLLIAAPATALALLVPAVVPGLASGTVFGLIDEVRGDNGTVTTVHPMASLRRGLLSTLDRRVLEYRTSTEEPDYLRVHVLDAFDGENWTMSAVRAAQRYRVTEEALPPVPGVESDAAVETTTDITVTPTAQDMNFLPLPYPAQRIEISGDWFADPDTLMVFAPQGNAGGLTYRVTSPRFATDPDDLAAASPNVSGVDRRYLDVPAGLDPRIGELTRSIVADASGPHERAVALQEWFTDGRFEYSLQPPAVPEGEDPLARFLFEERVGYCEQFAAAMALMARQAGIPARVAVGYTPGEQIFDDHWLVTERDAHAWPELYFEGHGWLRFEPTPSSGQGQPGANVPDHASSAPEGGTPTPDAPEEAATGSTTDVPSPEEEPTPSSSGSGAPAAEAPTSAPTSRPAPLSPLVLVSLTLVVAPLLPALLRTLRRRVRWAGARSHAARSRAAWLELRDDVLDTGLAWNPAESPRGVARRLGEERRLSAEARAALDRIALAEEGARYAPVPPAPSQDLAADSLLLRGALRAGAGPWGRMRAVLLPRSLLVWGARPRRRRAHA</sequence>
<keyword evidence="4" id="KW-0645">Protease</keyword>
<dbReference type="InterPro" id="IPR052901">
    <property type="entry name" value="Bact_TGase-like"/>
</dbReference>
<feature type="transmembrane region" description="Helical" evidence="2">
    <location>
        <begin position="205"/>
        <end position="225"/>
    </location>
</feature>
<evidence type="ECO:0000256" key="2">
    <source>
        <dbReference type="SAM" id="Phobius"/>
    </source>
</evidence>
<dbReference type="Proteomes" id="UP000190637">
    <property type="component" value="Unassembled WGS sequence"/>
</dbReference>
<feature type="transmembrane region" description="Helical" evidence="2">
    <location>
        <begin position="116"/>
        <end position="135"/>
    </location>
</feature>
<dbReference type="InterPro" id="IPR002931">
    <property type="entry name" value="Transglutaminase-like"/>
</dbReference>
<dbReference type="PANTHER" id="PTHR42736">
    <property type="entry name" value="PROTEIN-GLUTAMINE GAMMA-GLUTAMYLTRANSFERASE"/>
    <property type="match status" value="1"/>
</dbReference>
<dbReference type="PANTHER" id="PTHR42736:SF1">
    <property type="entry name" value="PROTEIN-GLUTAMINE GAMMA-GLUTAMYLTRANSFERASE"/>
    <property type="match status" value="1"/>
</dbReference>
<accession>A0A1T4KWE3</accession>
<feature type="region of interest" description="Disordered" evidence="1">
    <location>
        <begin position="534"/>
        <end position="606"/>
    </location>
</feature>
<feature type="compositionally biased region" description="Low complexity" evidence="1">
    <location>
        <begin position="585"/>
        <end position="606"/>
    </location>
</feature>
<dbReference type="InterPro" id="IPR021878">
    <property type="entry name" value="TgpA_N"/>
</dbReference>
<evidence type="ECO:0000256" key="1">
    <source>
        <dbReference type="SAM" id="MobiDB-lite"/>
    </source>
</evidence>
<proteinExistence type="predicted"/>
<evidence type="ECO:0000259" key="3">
    <source>
        <dbReference type="SMART" id="SM00460"/>
    </source>
</evidence>
<dbReference type="Gene3D" id="3.10.620.30">
    <property type="match status" value="1"/>
</dbReference>
<dbReference type="SUPFAM" id="SSF54001">
    <property type="entry name" value="Cysteine proteinases"/>
    <property type="match status" value="1"/>
</dbReference>
<keyword evidence="2" id="KW-0472">Membrane</keyword>
<feature type="transmembrane region" description="Helical" evidence="2">
    <location>
        <begin position="62"/>
        <end position="83"/>
    </location>
</feature>
<dbReference type="Pfam" id="PF11992">
    <property type="entry name" value="TgpA_N"/>
    <property type="match status" value="1"/>
</dbReference>
<keyword evidence="2" id="KW-0812">Transmembrane</keyword>
<dbReference type="GO" id="GO:0006508">
    <property type="term" value="P:proteolysis"/>
    <property type="evidence" value="ECO:0007669"/>
    <property type="project" value="UniProtKB-KW"/>
</dbReference>
<feature type="transmembrane region" description="Helical" evidence="2">
    <location>
        <begin position="32"/>
        <end position="50"/>
    </location>
</feature>
<dbReference type="RefSeq" id="WP_235000660.1">
    <property type="nucleotide sequence ID" value="NZ_FUWS01000001.1"/>
</dbReference>
<keyword evidence="4" id="KW-0378">Hydrolase</keyword>
<dbReference type="Pfam" id="PF01841">
    <property type="entry name" value="Transglut_core"/>
    <property type="match status" value="1"/>
</dbReference>
<keyword evidence="2" id="KW-1133">Transmembrane helix</keyword>
<feature type="domain" description="Transglutaminase-like" evidence="3">
    <location>
        <begin position="467"/>
        <end position="537"/>
    </location>
</feature>
<dbReference type="STRING" id="1122192.SAMN02745673_00577"/>
<feature type="transmembrane region" description="Helical" evidence="2">
    <location>
        <begin position="164"/>
        <end position="184"/>
    </location>
</feature>
<dbReference type="EMBL" id="FUWS01000001">
    <property type="protein sequence ID" value="SJZ46772.1"/>
    <property type="molecule type" value="Genomic_DNA"/>
</dbReference>
<dbReference type="InterPro" id="IPR038765">
    <property type="entry name" value="Papain-like_cys_pep_sf"/>
</dbReference>
<feature type="transmembrane region" description="Helical" evidence="2">
    <location>
        <begin position="610"/>
        <end position="630"/>
    </location>
</feature>
<reference evidence="4 5" key="1">
    <citation type="submission" date="2017-02" db="EMBL/GenBank/DDBJ databases">
        <authorList>
            <person name="Peterson S.W."/>
        </authorList>
    </citation>
    <scope>NUCLEOTIDE SEQUENCE [LARGE SCALE GENOMIC DNA]</scope>
    <source>
        <strain evidence="4 5">DSM 45154</strain>
    </source>
</reference>
<gene>
    <name evidence="4" type="ORF">SAMN02745673_00577</name>
</gene>
<dbReference type="AlphaFoldDB" id="A0A1T4KWE3"/>
<name>A0A1T4KWE3_9ACTN</name>
<feature type="transmembrane region" description="Helical" evidence="2">
    <location>
        <begin position="140"/>
        <end position="158"/>
    </location>
</feature>
<evidence type="ECO:0000313" key="4">
    <source>
        <dbReference type="EMBL" id="SJZ46772.1"/>
    </source>
</evidence>
<keyword evidence="5" id="KW-1185">Reference proteome</keyword>
<evidence type="ECO:0000313" key="5">
    <source>
        <dbReference type="Proteomes" id="UP000190637"/>
    </source>
</evidence>